<evidence type="ECO:0000313" key="1">
    <source>
        <dbReference type="EMBL" id="CAI9260498.1"/>
    </source>
</evidence>
<dbReference type="AlphaFoldDB" id="A0AA35V203"/>
<dbReference type="Proteomes" id="UP001177003">
    <property type="component" value="Chromosome 0"/>
</dbReference>
<accession>A0AA35V203</accession>
<dbReference type="EMBL" id="OX465086">
    <property type="protein sequence ID" value="CAI9260498.1"/>
    <property type="molecule type" value="Genomic_DNA"/>
</dbReference>
<protein>
    <submittedName>
        <fullName evidence="1">Uncharacterized protein</fullName>
    </submittedName>
</protein>
<sequence length="128" mass="14324">MPPSLLTRLALSSQKTVMPTPKEVDKEGFQTVKRKTRDFPLPKKMIQVDNRKDKGPALNIAQVYKPIIHDPSKKNVSANMFDPLMHQRVDDSQVYSCIPNVIHSRDAHPTTIAHTSSSHGGRISSLIN</sequence>
<evidence type="ECO:0000313" key="2">
    <source>
        <dbReference type="Proteomes" id="UP001177003"/>
    </source>
</evidence>
<keyword evidence="2" id="KW-1185">Reference proteome</keyword>
<organism evidence="1 2">
    <name type="scientific">Lactuca saligna</name>
    <name type="common">Willowleaf lettuce</name>
    <dbReference type="NCBI Taxonomy" id="75948"/>
    <lineage>
        <taxon>Eukaryota</taxon>
        <taxon>Viridiplantae</taxon>
        <taxon>Streptophyta</taxon>
        <taxon>Embryophyta</taxon>
        <taxon>Tracheophyta</taxon>
        <taxon>Spermatophyta</taxon>
        <taxon>Magnoliopsida</taxon>
        <taxon>eudicotyledons</taxon>
        <taxon>Gunneridae</taxon>
        <taxon>Pentapetalae</taxon>
        <taxon>asterids</taxon>
        <taxon>campanulids</taxon>
        <taxon>Asterales</taxon>
        <taxon>Asteraceae</taxon>
        <taxon>Cichorioideae</taxon>
        <taxon>Cichorieae</taxon>
        <taxon>Lactucinae</taxon>
        <taxon>Lactuca</taxon>
    </lineage>
</organism>
<reference evidence="1" key="1">
    <citation type="submission" date="2023-04" db="EMBL/GenBank/DDBJ databases">
        <authorList>
            <person name="Vijverberg K."/>
            <person name="Xiong W."/>
            <person name="Schranz E."/>
        </authorList>
    </citation>
    <scope>NUCLEOTIDE SEQUENCE</scope>
</reference>
<name>A0AA35V203_LACSI</name>
<proteinExistence type="predicted"/>
<gene>
    <name evidence="1" type="ORF">LSALG_LOCUS1331</name>
</gene>